<comment type="caution">
    <text evidence="1">The sequence shown here is derived from an EMBL/GenBank/DDBJ whole genome shotgun (WGS) entry which is preliminary data.</text>
</comment>
<dbReference type="EMBL" id="JBJIAA010000011">
    <property type="protein sequence ID" value="MFL0251532.1"/>
    <property type="molecule type" value="Genomic_DNA"/>
</dbReference>
<dbReference type="RefSeq" id="WP_406788186.1">
    <property type="nucleotide sequence ID" value="NZ_JBJIAA010000011.1"/>
</dbReference>
<dbReference type="InterPro" id="IPR023430">
    <property type="entry name" value="Pept_HybD-like_dom_sf"/>
</dbReference>
<dbReference type="SUPFAM" id="SSF53163">
    <property type="entry name" value="HybD-like"/>
    <property type="match status" value="1"/>
</dbReference>
<dbReference type="GO" id="GO:0008233">
    <property type="term" value="F:peptidase activity"/>
    <property type="evidence" value="ECO:0007669"/>
    <property type="project" value="UniProtKB-KW"/>
</dbReference>
<sequence length="173" mass="19532">MVNKNYLNVYYYEGNAVKKIENFIRRYKTNNYDIVVLCIGTNNSNGASLGSIVGSMLKDKGVLNVYGSLDTTINEENIIKSLFKIRLKHKEPFIIAVSSDLGDYDDIGSIIVKNEALSCELLRSFKVGNLSIRGIVNKLDYEYLSQMEKVDLCSVYYMAKTISQGIRQAMNNI</sequence>
<keyword evidence="1" id="KW-0645">Protease</keyword>
<accession>A0ABW8TGH3</accession>
<keyword evidence="2" id="KW-1185">Reference proteome</keyword>
<evidence type="ECO:0000313" key="2">
    <source>
        <dbReference type="Proteomes" id="UP001623592"/>
    </source>
</evidence>
<protein>
    <submittedName>
        <fullName evidence="1">Spore protease YyaC</fullName>
    </submittedName>
</protein>
<dbReference type="GO" id="GO:0006508">
    <property type="term" value="P:proteolysis"/>
    <property type="evidence" value="ECO:0007669"/>
    <property type="project" value="UniProtKB-KW"/>
</dbReference>
<dbReference type="Pfam" id="PF06866">
    <property type="entry name" value="DUF1256"/>
    <property type="match status" value="1"/>
</dbReference>
<reference evidence="1 2" key="1">
    <citation type="submission" date="2024-11" db="EMBL/GenBank/DDBJ databases">
        <authorList>
            <person name="Heng Y.C."/>
            <person name="Lim A.C.H."/>
            <person name="Lee J.K.Y."/>
            <person name="Kittelmann S."/>
        </authorList>
    </citation>
    <scope>NUCLEOTIDE SEQUENCE [LARGE SCALE GENOMIC DNA]</scope>
    <source>
        <strain evidence="1 2">WILCCON 0114</strain>
    </source>
</reference>
<keyword evidence="1" id="KW-0378">Hydrolase</keyword>
<gene>
    <name evidence="1" type="primary">yyaC</name>
    <name evidence="1" type="ORF">ACJDT4_14010</name>
</gene>
<organism evidence="1 2">
    <name type="scientific">Clostridium neuense</name>
    <dbReference type="NCBI Taxonomy" id="1728934"/>
    <lineage>
        <taxon>Bacteria</taxon>
        <taxon>Bacillati</taxon>
        <taxon>Bacillota</taxon>
        <taxon>Clostridia</taxon>
        <taxon>Eubacteriales</taxon>
        <taxon>Clostridiaceae</taxon>
        <taxon>Clostridium</taxon>
    </lineage>
</organism>
<dbReference type="NCBIfam" id="TIGR02841">
    <property type="entry name" value="spore_YyaC"/>
    <property type="match status" value="1"/>
</dbReference>
<evidence type="ECO:0000313" key="1">
    <source>
        <dbReference type="EMBL" id="MFL0251532.1"/>
    </source>
</evidence>
<dbReference type="Proteomes" id="UP001623592">
    <property type="component" value="Unassembled WGS sequence"/>
</dbReference>
<dbReference type="InterPro" id="IPR009665">
    <property type="entry name" value="YyaC"/>
</dbReference>
<proteinExistence type="predicted"/>
<name>A0ABW8TGH3_9CLOT</name>